<reference evidence="2 3" key="1">
    <citation type="journal article" date="2018" name="Front. Plant Sci.">
        <title>Red Clover (Trifolium pratense) and Zigzag Clover (T. medium) - A Picture of Genomic Similarities and Differences.</title>
        <authorList>
            <person name="Dluhosova J."/>
            <person name="Istvanek J."/>
            <person name="Nedelnik J."/>
            <person name="Repkova J."/>
        </authorList>
    </citation>
    <scope>NUCLEOTIDE SEQUENCE [LARGE SCALE GENOMIC DNA]</scope>
    <source>
        <strain evidence="3">cv. 10/8</strain>
        <tissue evidence="2">Leaf</tissue>
    </source>
</reference>
<protein>
    <recommendedName>
        <fullName evidence="4">Secreted protein</fullName>
    </recommendedName>
</protein>
<evidence type="ECO:0008006" key="4">
    <source>
        <dbReference type="Google" id="ProtNLM"/>
    </source>
</evidence>
<dbReference type="AlphaFoldDB" id="A0A392NWA7"/>
<dbReference type="EMBL" id="LXQA010053115">
    <property type="protein sequence ID" value="MCI03734.1"/>
    <property type="molecule type" value="Genomic_DNA"/>
</dbReference>
<evidence type="ECO:0000313" key="2">
    <source>
        <dbReference type="EMBL" id="MCI03734.1"/>
    </source>
</evidence>
<keyword evidence="1" id="KW-0732">Signal</keyword>
<proteinExistence type="predicted"/>
<name>A0A392NWA7_9FABA</name>
<feature type="signal peptide" evidence="1">
    <location>
        <begin position="1"/>
        <end position="18"/>
    </location>
</feature>
<dbReference type="Proteomes" id="UP000265520">
    <property type="component" value="Unassembled WGS sequence"/>
</dbReference>
<evidence type="ECO:0000256" key="1">
    <source>
        <dbReference type="SAM" id="SignalP"/>
    </source>
</evidence>
<evidence type="ECO:0000313" key="3">
    <source>
        <dbReference type="Proteomes" id="UP000265520"/>
    </source>
</evidence>
<comment type="caution">
    <text evidence="2">The sequence shown here is derived from an EMBL/GenBank/DDBJ whole genome shotgun (WGS) entry which is preliminary data.</text>
</comment>
<organism evidence="2 3">
    <name type="scientific">Trifolium medium</name>
    <dbReference type="NCBI Taxonomy" id="97028"/>
    <lineage>
        <taxon>Eukaryota</taxon>
        <taxon>Viridiplantae</taxon>
        <taxon>Streptophyta</taxon>
        <taxon>Embryophyta</taxon>
        <taxon>Tracheophyta</taxon>
        <taxon>Spermatophyta</taxon>
        <taxon>Magnoliopsida</taxon>
        <taxon>eudicotyledons</taxon>
        <taxon>Gunneridae</taxon>
        <taxon>Pentapetalae</taxon>
        <taxon>rosids</taxon>
        <taxon>fabids</taxon>
        <taxon>Fabales</taxon>
        <taxon>Fabaceae</taxon>
        <taxon>Papilionoideae</taxon>
        <taxon>50 kb inversion clade</taxon>
        <taxon>NPAAA clade</taxon>
        <taxon>Hologalegina</taxon>
        <taxon>IRL clade</taxon>
        <taxon>Trifolieae</taxon>
        <taxon>Trifolium</taxon>
    </lineage>
</organism>
<feature type="chain" id="PRO_5017466942" description="Secreted protein" evidence="1">
    <location>
        <begin position="19"/>
        <end position="80"/>
    </location>
</feature>
<accession>A0A392NWA7</accession>
<sequence>MLLLQLTASVMSAVTTVAVTMATADGPVVSYQLYLLLLSSLVNPLSDPCLPDWKYCCLLKELFALLFLYIVLPCDHNIHT</sequence>
<keyword evidence="3" id="KW-1185">Reference proteome</keyword>